<organism evidence="13 14">
    <name type="scientific">Mucilaginibacter calamicampi</name>
    <dbReference type="NCBI Taxonomy" id="1302352"/>
    <lineage>
        <taxon>Bacteria</taxon>
        <taxon>Pseudomonadati</taxon>
        <taxon>Bacteroidota</taxon>
        <taxon>Sphingobacteriia</taxon>
        <taxon>Sphingobacteriales</taxon>
        <taxon>Sphingobacteriaceae</taxon>
        <taxon>Mucilaginibacter</taxon>
    </lineage>
</organism>
<dbReference type="Proteomes" id="UP001596958">
    <property type="component" value="Unassembled WGS sequence"/>
</dbReference>
<keyword evidence="7 8" id="KW-0998">Cell outer membrane</keyword>
<dbReference type="PANTHER" id="PTHR30069:SF28">
    <property type="entry name" value="TONB-DEPENDENT RECEPTOR YNCD-RELATED"/>
    <property type="match status" value="1"/>
</dbReference>
<evidence type="ECO:0000259" key="11">
    <source>
        <dbReference type="Pfam" id="PF00593"/>
    </source>
</evidence>
<dbReference type="PROSITE" id="PS52016">
    <property type="entry name" value="TONB_DEPENDENT_REC_3"/>
    <property type="match status" value="1"/>
</dbReference>
<dbReference type="Pfam" id="PF07715">
    <property type="entry name" value="Plug"/>
    <property type="match status" value="1"/>
</dbReference>
<dbReference type="PANTHER" id="PTHR30069">
    <property type="entry name" value="TONB-DEPENDENT OUTER MEMBRANE RECEPTOR"/>
    <property type="match status" value="1"/>
</dbReference>
<evidence type="ECO:0000259" key="12">
    <source>
        <dbReference type="Pfam" id="PF07715"/>
    </source>
</evidence>
<keyword evidence="6 8" id="KW-0472">Membrane</keyword>
<comment type="subcellular location">
    <subcellularLocation>
        <location evidence="1 8">Cell outer membrane</location>
        <topology evidence="1 8">Multi-pass membrane protein</topology>
    </subcellularLocation>
</comment>
<evidence type="ECO:0000256" key="7">
    <source>
        <dbReference type="ARBA" id="ARBA00023237"/>
    </source>
</evidence>
<feature type="signal peptide" evidence="10">
    <location>
        <begin position="1"/>
        <end position="21"/>
    </location>
</feature>
<evidence type="ECO:0000256" key="5">
    <source>
        <dbReference type="ARBA" id="ARBA00023077"/>
    </source>
</evidence>
<evidence type="ECO:0000256" key="9">
    <source>
        <dbReference type="RuleBase" id="RU003357"/>
    </source>
</evidence>
<keyword evidence="5 9" id="KW-0798">TonB box</keyword>
<dbReference type="InterPro" id="IPR036942">
    <property type="entry name" value="Beta-barrel_TonB_sf"/>
</dbReference>
<dbReference type="InterPro" id="IPR039426">
    <property type="entry name" value="TonB-dep_rcpt-like"/>
</dbReference>
<keyword evidence="14" id="KW-1185">Reference proteome</keyword>
<reference evidence="14" key="1">
    <citation type="journal article" date="2019" name="Int. J. Syst. Evol. Microbiol.">
        <title>The Global Catalogue of Microorganisms (GCM) 10K type strain sequencing project: providing services to taxonomists for standard genome sequencing and annotation.</title>
        <authorList>
            <consortium name="The Broad Institute Genomics Platform"/>
            <consortium name="The Broad Institute Genome Sequencing Center for Infectious Disease"/>
            <person name="Wu L."/>
            <person name="Ma J."/>
        </authorList>
    </citation>
    <scope>NUCLEOTIDE SEQUENCE [LARGE SCALE GENOMIC DNA]</scope>
    <source>
        <strain evidence="14">CCUG 63418</strain>
    </source>
</reference>
<comment type="similarity">
    <text evidence="8 9">Belongs to the TonB-dependent receptor family.</text>
</comment>
<dbReference type="InterPro" id="IPR000531">
    <property type="entry name" value="Beta-barrel_TonB"/>
</dbReference>
<evidence type="ECO:0000256" key="8">
    <source>
        <dbReference type="PROSITE-ProRule" id="PRU01360"/>
    </source>
</evidence>
<feature type="chain" id="PRO_5046361163" evidence="10">
    <location>
        <begin position="22"/>
        <end position="692"/>
    </location>
</feature>
<accession>A0ABW2YYL5</accession>
<feature type="domain" description="TonB-dependent receptor-like beta-barrel" evidence="11">
    <location>
        <begin position="238"/>
        <end position="657"/>
    </location>
</feature>
<keyword evidence="10" id="KW-0732">Signal</keyword>
<evidence type="ECO:0000256" key="6">
    <source>
        <dbReference type="ARBA" id="ARBA00023136"/>
    </source>
</evidence>
<feature type="domain" description="TonB-dependent receptor plug" evidence="12">
    <location>
        <begin position="48"/>
        <end position="155"/>
    </location>
</feature>
<evidence type="ECO:0000256" key="1">
    <source>
        <dbReference type="ARBA" id="ARBA00004571"/>
    </source>
</evidence>
<dbReference type="InterPro" id="IPR012910">
    <property type="entry name" value="Plug_dom"/>
</dbReference>
<keyword evidence="4 8" id="KW-0812">Transmembrane</keyword>
<sequence>MRKLYIFMLSGFAFGITTAKAQTNADIAKSDTIKELTIRGYLSERPMLTTPASVGVITPSQLQLQAPATLVPAMNTVPGVRMEERSPGSYRLSVRGSLLRSPFGVRDVKIYYDEIPLTDAGGNSYLNALDFNAVLGVEILKGPDGSLFGANSGGVVLLSPVNRNATQNFVKAGVNFGSYGLFQQNFSTQQTKGRNQFNLSQAYQTYGGYRDHSYMQRIFVQASDKIGYGRNNSLKILGFYSDLGYQTPGGLTAAQLAANPRASRPATPTLPSAITQDIKVSTKMLLGGAVNDVQITNNLRNVLAVYGSYVNFTNPFITNWEQRYEGTVGMRSYFELKGEQKPNFDWKANLGLEWQKTSSDINNYDNNKAVRGNPQALDKVNTDQHFFFARYEATFFGRLHAEAAASLNYYSYNFKNLFPANQTAFTKRTFDEQFMPRVALSYNITHDFVWRASVSKGYSTPTTAEIRSTDNVVNTALQPQQGWNYESGFRFRTKDESLLIDASIYYYHLKNAIVIRNNPGETATFLNAGETKQLGFEAYATWWAIKQNDHDFIRGLQLNLSYTRSRFKFGNYNTGAANFTGNWLTGVPQHVLVPSAQIKFPASLYAFIQYNRTSYIPLNDANTVYSAPYDLLQARVGWQYKLSGKARLEVFAGADNLLNKAYGLGNDINPVGNRYFNQSPPRNYYGGMNVIF</sequence>
<proteinExistence type="inferred from homology"/>
<dbReference type="Gene3D" id="2.170.130.10">
    <property type="entry name" value="TonB-dependent receptor, plug domain"/>
    <property type="match status" value="1"/>
</dbReference>
<dbReference type="RefSeq" id="WP_377101664.1">
    <property type="nucleotide sequence ID" value="NZ_JBHTHU010000020.1"/>
</dbReference>
<evidence type="ECO:0000256" key="4">
    <source>
        <dbReference type="ARBA" id="ARBA00022692"/>
    </source>
</evidence>
<keyword evidence="3 8" id="KW-1134">Transmembrane beta strand</keyword>
<name>A0ABW2YYL5_9SPHI</name>
<evidence type="ECO:0000313" key="13">
    <source>
        <dbReference type="EMBL" id="MFD0751457.1"/>
    </source>
</evidence>
<evidence type="ECO:0000256" key="3">
    <source>
        <dbReference type="ARBA" id="ARBA00022452"/>
    </source>
</evidence>
<gene>
    <name evidence="13" type="ORF">ACFQZS_15000</name>
</gene>
<protein>
    <submittedName>
        <fullName evidence="13">TonB-dependent receptor</fullName>
    </submittedName>
</protein>
<keyword evidence="2 8" id="KW-0813">Transport</keyword>
<dbReference type="EMBL" id="JBHTHU010000020">
    <property type="protein sequence ID" value="MFD0751457.1"/>
    <property type="molecule type" value="Genomic_DNA"/>
</dbReference>
<dbReference type="SUPFAM" id="SSF56935">
    <property type="entry name" value="Porins"/>
    <property type="match status" value="1"/>
</dbReference>
<evidence type="ECO:0000256" key="2">
    <source>
        <dbReference type="ARBA" id="ARBA00022448"/>
    </source>
</evidence>
<evidence type="ECO:0000313" key="14">
    <source>
        <dbReference type="Proteomes" id="UP001596958"/>
    </source>
</evidence>
<dbReference type="Gene3D" id="2.40.170.20">
    <property type="entry name" value="TonB-dependent receptor, beta-barrel domain"/>
    <property type="match status" value="1"/>
</dbReference>
<dbReference type="Pfam" id="PF00593">
    <property type="entry name" value="TonB_dep_Rec_b-barrel"/>
    <property type="match status" value="1"/>
</dbReference>
<dbReference type="InterPro" id="IPR037066">
    <property type="entry name" value="Plug_dom_sf"/>
</dbReference>
<comment type="caution">
    <text evidence="13">The sequence shown here is derived from an EMBL/GenBank/DDBJ whole genome shotgun (WGS) entry which is preliminary data.</text>
</comment>
<evidence type="ECO:0000256" key="10">
    <source>
        <dbReference type="SAM" id="SignalP"/>
    </source>
</evidence>
<keyword evidence="13" id="KW-0675">Receptor</keyword>